<evidence type="ECO:0000259" key="2">
    <source>
        <dbReference type="Pfam" id="PF14501"/>
    </source>
</evidence>
<feature type="transmembrane region" description="Helical" evidence="1">
    <location>
        <begin position="39"/>
        <end position="59"/>
    </location>
</feature>
<dbReference type="EMBL" id="MCGI01000001">
    <property type="protein sequence ID" value="ODM13706.1"/>
    <property type="molecule type" value="Genomic_DNA"/>
</dbReference>
<feature type="transmembrane region" description="Helical" evidence="1">
    <location>
        <begin position="6"/>
        <end position="27"/>
    </location>
</feature>
<feature type="domain" description="Sensor histidine kinase NatK-like C-terminal" evidence="2">
    <location>
        <begin position="343"/>
        <end position="442"/>
    </location>
</feature>
<keyword evidence="1" id="KW-0472">Membrane</keyword>
<dbReference type="GO" id="GO:0016301">
    <property type="term" value="F:kinase activity"/>
    <property type="evidence" value="ECO:0007669"/>
    <property type="project" value="UniProtKB-KW"/>
</dbReference>
<dbReference type="AlphaFoldDB" id="A0A1E3AZU8"/>
<keyword evidence="1" id="KW-1133">Transmembrane helix</keyword>
<dbReference type="GeneID" id="93299913"/>
<evidence type="ECO:0000313" key="4">
    <source>
        <dbReference type="Proteomes" id="UP000095003"/>
    </source>
</evidence>
<keyword evidence="3" id="KW-0808">Transferase</keyword>
<feature type="transmembrane region" description="Helical" evidence="1">
    <location>
        <begin position="136"/>
        <end position="154"/>
    </location>
</feature>
<accession>A0A1E3AZU8</accession>
<organism evidence="3 4">
    <name type="scientific">Eisenbergiella tayi</name>
    <dbReference type="NCBI Taxonomy" id="1432052"/>
    <lineage>
        <taxon>Bacteria</taxon>
        <taxon>Bacillati</taxon>
        <taxon>Bacillota</taxon>
        <taxon>Clostridia</taxon>
        <taxon>Lachnospirales</taxon>
        <taxon>Lachnospiraceae</taxon>
        <taxon>Eisenbergiella</taxon>
    </lineage>
</organism>
<dbReference type="Gene3D" id="3.30.565.10">
    <property type="entry name" value="Histidine kinase-like ATPase, C-terminal domain"/>
    <property type="match status" value="1"/>
</dbReference>
<dbReference type="InterPro" id="IPR032834">
    <property type="entry name" value="NatK-like_C"/>
</dbReference>
<comment type="caution">
    <text evidence="3">The sequence shown here is derived from an EMBL/GenBank/DDBJ whole genome shotgun (WGS) entry which is preliminary data.</text>
</comment>
<sequence length="449" mass="51788">MMKLIDILMILLFPLLDSLPFALPRYWLFRDRLRLPFRYIVLLQSILAAIYSVVFYAINRGGYAAAEQWTTITRYSFLLVYLILAFLLIRDSFSKLMFTWLLFLAWQFFVLGNANYIESKFFWDFSDQHPYLVYNAARIVIYLITCPFLFHFFSHTIADALKINDKAMWKNFWKIPLFSTLFGMLYCTVTDVYAYASWQFLVSRYLMLFGACYVSFVTLQVLEVSRTRTQLEEELKYADRSLQAQKKQFDGLATHMDEMRRVRHDLRQHLAVVQSYIDRDDKAGLADYIDLYKSQMPPDTRERYCRNDVVNAIICYYASLARDSGIEFEAGVDYPDDCPVSDTDITVLLGNLLENAVEACRQEAVERRLITLRVKRRGSSSLLILVDNTCVTPVMFANGMPLSSKKEGGGIGTASVSEIAARYGGTVQFEQNSEVFYASVLLQIVPGSN</sequence>
<evidence type="ECO:0000256" key="1">
    <source>
        <dbReference type="SAM" id="Phobius"/>
    </source>
</evidence>
<name>A0A1E3AZU8_9FIRM</name>
<dbReference type="PANTHER" id="PTHR40448:SF1">
    <property type="entry name" value="TWO-COMPONENT SENSOR HISTIDINE KINASE"/>
    <property type="match status" value="1"/>
</dbReference>
<dbReference type="InterPro" id="IPR036890">
    <property type="entry name" value="HATPase_C_sf"/>
</dbReference>
<keyword evidence="3" id="KW-0418">Kinase</keyword>
<dbReference type="PANTHER" id="PTHR40448">
    <property type="entry name" value="TWO-COMPONENT SENSOR HISTIDINE KINASE"/>
    <property type="match status" value="1"/>
</dbReference>
<dbReference type="CDD" id="cd16935">
    <property type="entry name" value="HATPase_AgrC-ComD-like"/>
    <property type="match status" value="1"/>
</dbReference>
<dbReference type="Pfam" id="PF14501">
    <property type="entry name" value="HATPase_c_5"/>
    <property type="match status" value="1"/>
</dbReference>
<dbReference type="SUPFAM" id="SSF55874">
    <property type="entry name" value="ATPase domain of HSP90 chaperone/DNA topoisomerase II/histidine kinase"/>
    <property type="match status" value="1"/>
</dbReference>
<feature type="transmembrane region" description="Helical" evidence="1">
    <location>
        <begin position="71"/>
        <end position="89"/>
    </location>
</feature>
<dbReference type="PATRIC" id="fig|1432052.3.peg.1560"/>
<proteinExistence type="predicted"/>
<evidence type="ECO:0000313" key="3">
    <source>
        <dbReference type="EMBL" id="ODM13706.1"/>
    </source>
</evidence>
<dbReference type="GO" id="GO:0042802">
    <property type="term" value="F:identical protein binding"/>
    <property type="evidence" value="ECO:0007669"/>
    <property type="project" value="TreeGrafter"/>
</dbReference>
<protein>
    <submittedName>
        <fullName evidence="3">Sensory histidine kinase DcuS</fullName>
    </submittedName>
</protein>
<reference evidence="3 4" key="1">
    <citation type="submission" date="2016-07" db="EMBL/GenBank/DDBJ databases">
        <title>Characterization of isolates of Eisenbergiella tayi derived from blood cultures, using whole genome sequencing.</title>
        <authorList>
            <person name="Burdz T."/>
            <person name="Wiebe D."/>
            <person name="Huynh C."/>
            <person name="Bernard K."/>
        </authorList>
    </citation>
    <scope>NUCLEOTIDE SEQUENCE [LARGE SCALE GENOMIC DNA]</scope>
    <source>
        <strain evidence="3 4">NML 120489</strain>
    </source>
</reference>
<dbReference type="Proteomes" id="UP000095003">
    <property type="component" value="Unassembled WGS sequence"/>
</dbReference>
<dbReference type="RefSeq" id="WP_176726806.1">
    <property type="nucleotide sequence ID" value="NZ_DBFYTC010000080.1"/>
</dbReference>
<feature type="transmembrane region" description="Helical" evidence="1">
    <location>
        <begin position="96"/>
        <end position="116"/>
    </location>
</feature>
<keyword evidence="1" id="KW-0812">Transmembrane</keyword>
<gene>
    <name evidence="3" type="ORF">BEH84_01425</name>
</gene>
<feature type="transmembrane region" description="Helical" evidence="1">
    <location>
        <begin position="175"/>
        <end position="196"/>
    </location>
</feature>